<reference evidence="1 2" key="1">
    <citation type="submission" date="2021-06" db="EMBL/GenBank/DDBJ databases">
        <title>Caerostris extrusa draft genome.</title>
        <authorList>
            <person name="Kono N."/>
            <person name="Arakawa K."/>
        </authorList>
    </citation>
    <scope>NUCLEOTIDE SEQUENCE [LARGE SCALE GENOMIC DNA]</scope>
</reference>
<dbReference type="Proteomes" id="UP001054945">
    <property type="component" value="Unassembled WGS sequence"/>
</dbReference>
<accession>A0AAV4UJU9</accession>
<gene>
    <name evidence="1" type="ORF">CEXT_52891</name>
</gene>
<comment type="caution">
    <text evidence="1">The sequence shown here is derived from an EMBL/GenBank/DDBJ whole genome shotgun (WGS) entry which is preliminary data.</text>
</comment>
<proteinExistence type="predicted"/>
<sequence>MYNADISNFAPFSFISATWPASVLVPEVGADHAWPGGSQACWNLRGERRLLGLVVHVKSQILTPKASEMRQ</sequence>
<organism evidence="1 2">
    <name type="scientific">Caerostris extrusa</name>
    <name type="common">Bark spider</name>
    <name type="synonym">Caerostris bankana</name>
    <dbReference type="NCBI Taxonomy" id="172846"/>
    <lineage>
        <taxon>Eukaryota</taxon>
        <taxon>Metazoa</taxon>
        <taxon>Ecdysozoa</taxon>
        <taxon>Arthropoda</taxon>
        <taxon>Chelicerata</taxon>
        <taxon>Arachnida</taxon>
        <taxon>Araneae</taxon>
        <taxon>Araneomorphae</taxon>
        <taxon>Entelegynae</taxon>
        <taxon>Araneoidea</taxon>
        <taxon>Araneidae</taxon>
        <taxon>Caerostris</taxon>
    </lineage>
</organism>
<dbReference type="AlphaFoldDB" id="A0AAV4UJU9"/>
<evidence type="ECO:0000313" key="2">
    <source>
        <dbReference type="Proteomes" id="UP001054945"/>
    </source>
</evidence>
<protein>
    <submittedName>
        <fullName evidence="1">Uncharacterized protein</fullName>
    </submittedName>
</protein>
<dbReference type="EMBL" id="BPLR01013009">
    <property type="protein sequence ID" value="GIY58058.1"/>
    <property type="molecule type" value="Genomic_DNA"/>
</dbReference>
<keyword evidence="2" id="KW-1185">Reference proteome</keyword>
<name>A0AAV4UJU9_CAEEX</name>
<evidence type="ECO:0000313" key="1">
    <source>
        <dbReference type="EMBL" id="GIY58058.1"/>
    </source>
</evidence>